<dbReference type="Proteomes" id="UP000298030">
    <property type="component" value="Unassembled WGS sequence"/>
</dbReference>
<evidence type="ECO:0000313" key="2">
    <source>
        <dbReference type="EMBL" id="TEB39615.1"/>
    </source>
</evidence>
<proteinExistence type="predicted"/>
<accession>A0A4Y7TZM1</accession>
<dbReference type="SUPFAM" id="SSF48371">
    <property type="entry name" value="ARM repeat"/>
    <property type="match status" value="1"/>
</dbReference>
<name>A0A4Y7TZM1_COPMI</name>
<dbReference type="Gene3D" id="1.25.10.10">
    <property type="entry name" value="Leucine-rich Repeat Variant"/>
    <property type="match status" value="1"/>
</dbReference>
<protein>
    <recommendedName>
        <fullName evidence="4">CLASP N-terminal domain-containing protein</fullName>
    </recommendedName>
</protein>
<gene>
    <name evidence="2" type="ORF">FA13DRAFT_12492</name>
</gene>
<dbReference type="InterPro" id="IPR000357">
    <property type="entry name" value="HEAT"/>
</dbReference>
<dbReference type="InterPro" id="IPR016024">
    <property type="entry name" value="ARM-type_fold"/>
</dbReference>
<dbReference type="OrthoDB" id="10635965at2759"/>
<reference evidence="2 3" key="1">
    <citation type="journal article" date="2019" name="Nat. Ecol. Evol.">
        <title>Megaphylogeny resolves global patterns of mushroom evolution.</title>
        <authorList>
            <person name="Varga T."/>
            <person name="Krizsan K."/>
            <person name="Foldi C."/>
            <person name="Dima B."/>
            <person name="Sanchez-Garcia M."/>
            <person name="Sanchez-Ramirez S."/>
            <person name="Szollosi G.J."/>
            <person name="Szarkandi J.G."/>
            <person name="Papp V."/>
            <person name="Albert L."/>
            <person name="Andreopoulos W."/>
            <person name="Angelini C."/>
            <person name="Antonin V."/>
            <person name="Barry K.W."/>
            <person name="Bougher N.L."/>
            <person name="Buchanan P."/>
            <person name="Buyck B."/>
            <person name="Bense V."/>
            <person name="Catcheside P."/>
            <person name="Chovatia M."/>
            <person name="Cooper J."/>
            <person name="Damon W."/>
            <person name="Desjardin D."/>
            <person name="Finy P."/>
            <person name="Geml J."/>
            <person name="Haridas S."/>
            <person name="Hughes K."/>
            <person name="Justo A."/>
            <person name="Karasinski D."/>
            <person name="Kautmanova I."/>
            <person name="Kiss B."/>
            <person name="Kocsube S."/>
            <person name="Kotiranta H."/>
            <person name="LaButti K.M."/>
            <person name="Lechner B.E."/>
            <person name="Liimatainen K."/>
            <person name="Lipzen A."/>
            <person name="Lukacs Z."/>
            <person name="Mihaltcheva S."/>
            <person name="Morgado L.N."/>
            <person name="Niskanen T."/>
            <person name="Noordeloos M.E."/>
            <person name="Ohm R.A."/>
            <person name="Ortiz-Santana B."/>
            <person name="Ovrebo C."/>
            <person name="Racz N."/>
            <person name="Riley R."/>
            <person name="Savchenko A."/>
            <person name="Shiryaev A."/>
            <person name="Soop K."/>
            <person name="Spirin V."/>
            <person name="Szebenyi C."/>
            <person name="Tomsovsky M."/>
            <person name="Tulloss R.E."/>
            <person name="Uehling J."/>
            <person name="Grigoriev I.V."/>
            <person name="Vagvolgyi C."/>
            <person name="Papp T."/>
            <person name="Martin F.M."/>
            <person name="Miettinen O."/>
            <person name="Hibbett D.S."/>
            <person name="Nagy L.G."/>
        </authorList>
    </citation>
    <scope>NUCLEOTIDE SEQUENCE [LARGE SCALE GENOMIC DNA]</scope>
    <source>
        <strain evidence="2 3">FP101781</strain>
    </source>
</reference>
<evidence type="ECO:0000313" key="3">
    <source>
        <dbReference type="Proteomes" id="UP000298030"/>
    </source>
</evidence>
<organism evidence="2 3">
    <name type="scientific">Coprinellus micaceus</name>
    <name type="common">Glistening ink-cap mushroom</name>
    <name type="synonym">Coprinus micaceus</name>
    <dbReference type="NCBI Taxonomy" id="71717"/>
    <lineage>
        <taxon>Eukaryota</taxon>
        <taxon>Fungi</taxon>
        <taxon>Dikarya</taxon>
        <taxon>Basidiomycota</taxon>
        <taxon>Agaricomycotina</taxon>
        <taxon>Agaricomycetes</taxon>
        <taxon>Agaricomycetidae</taxon>
        <taxon>Agaricales</taxon>
        <taxon>Agaricineae</taxon>
        <taxon>Psathyrellaceae</taxon>
        <taxon>Coprinellus</taxon>
    </lineage>
</organism>
<keyword evidence="1" id="KW-0677">Repeat</keyword>
<evidence type="ECO:0008006" key="4">
    <source>
        <dbReference type="Google" id="ProtNLM"/>
    </source>
</evidence>
<keyword evidence="3" id="KW-1185">Reference proteome</keyword>
<dbReference type="Pfam" id="PF02985">
    <property type="entry name" value="HEAT"/>
    <property type="match status" value="1"/>
</dbReference>
<comment type="caution">
    <text evidence="2">The sequence shown here is derived from an EMBL/GenBank/DDBJ whole genome shotgun (WGS) entry which is preliminary data.</text>
</comment>
<dbReference type="AlphaFoldDB" id="A0A4Y7TZM1"/>
<evidence type="ECO:0000256" key="1">
    <source>
        <dbReference type="ARBA" id="ARBA00022737"/>
    </source>
</evidence>
<dbReference type="InterPro" id="IPR011989">
    <property type="entry name" value="ARM-like"/>
</dbReference>
<sequence length="177" mass="19948">MTWLEAVTVRPSRWRVRHNAVLVVETFSKQLTVTAGLLNILVEAALTDDDNDVRTAAIKLVSDLWKKPYAIDYDIAQEVKKTIISDSHKDTIQNEVYTDIREKWVLFLGEVAEYVTFSEAIPVIIQVAVARGSSSEFRSKAVALLVSESLTKGTFRACTNAMLSLKLHLKEPTIVRW</sequence>
<dbReference type="EMBL" id="QPFP01000001">
    <property type="protein sequence ID" value="TEB39615.1"/>
    <property type="molecule type" value="Genomic_DNA"/>
</dbReference>